<dbReference type="OrthoDB" id="9778870at2"/>
<dbReference type="PANTHER" id="PTHR46743:SF2">
    <property type="entry name" value="TEICHOIC ACIDS EXPORT ATP-BINDING PROTEIN TAGH"/>
    <property type="match status" value="1"/>
</dbReference>
<dbReference type="SMART" id="SM00382">
    <property type="entry name" value="AAA"/>
    <property type="match status" value="1"/>
</dbReference>
<evidence type="ECO:0000313" key="7">
    <source>
        <dbReference type="Proteomes" id="UP000000529"/>
    </source>
</evidence>
<dbReference type="SUPFAM" id="SSF52540">
    <property type="entry name" value="P-loop containing nucleoside triphosphate hydrolases"/>
    <property type="match status" value="1"/>
</dbReference>
<dbReference type="PANTHER" id="PTHR46743">
    <property type="entry name" value="TEICHOIC ACIDS EXPORT ATP-BINDING PROTEIN TAGH"/>
    <property type="match status" value="1"/>
</dbReference>
<dbReference type="InterPro" id="IPR003439">
    <property type="entry name" value="ABC_transporter-like_ATP-bd"/>
</dbReference>
<keyword evidence="4" id="KW-0067">ATP-binding</keyword>
<dbReference type="GO" id="GO:0005524">
    <property type="term" value="F:ATP binding"/>
    <property type="evidence" value="ECO:0007669"/>
    <property type="project" value="UniProtKB-KW"/>
</dbReference>
<dbReference type="RefSeq" id="WP_011174731.1">
    <property type="nucleotide sequence ID" value="NC_005861.2"/>
</dbReference>
<keyword evidence="2" id="KW-0813">Transport</keyword>
<keyword evidence="7" id="KW-1185">Reference proteome</keyword>
<dbReference type="HOGENOM" id="CLU_000604_101_4_0"/>
<proteinExistence type="inferred from homology"/>
<dbReference type="Proteomes" id="UP000000529">
    <property type="component" value="Chromosome"/>
</dbReference>
<dbReference type="InterPro" id="IPR050683">
    <property type="entry name" value="Bact_Polysacc_Export_ATP-bd"/>
</dbReference>
<protein>
    <recommendedName>
        <fullName evidence="5">ABC transporter domain-containing protein</fullName>
    </recommendedName>
</protein>
<organism evidence="6 7">
    <name type="scientific">Protochlamydia amoebophila (strain UWE25)</name>
    <dbReference type="NCBI Taxonomy" id="264201"/>
    <lineage>
        <taxon>Bacteria</taxon>
        <taxon>Pseudomonadati</taxon>
        <taxon>Chlamydiota</taxon>
        <taxon>Chlamydiia</taxon>
        <taxon>Parachlamydiales</taxon>
        <taxon>Parachlamydiaceae</taxon>
        <taxon>Candidatus Protochlamydia</taxon>
    </lineage>
</organism>
<evidence type="ECO:0000313" key="6">
    <source>
        <dbReference type="EMBL" id="CAF22905.1"/>
    </source>
</evidence>
<evidence type="ECO:0000259" key="5">
    <source>
        <dbReference type="PROSITE" id="PS50893"/>
    </source>
</evidence>
<feature type="domain" description="ABC transporter" evidence="5">
    <location>
        <begin position="41"/>
        <end position="262"/>
    </location>
</feature>
<evidence type="ECO:0000256" key="2">
    <source>
        <dbReference type="ARBA" id="ARBA00022448"/>
    </source>
</evidence>
<accession>Q6MEU4</accession>
<comment type="similarity">
    <text evidence="1">Belongs to the ABC transporter superfamily.</text>
</comment>
<name>Q6MEU4_PARUW</name>
<dbReference type="CDD" id="cd03220">
    <property type="entry name" value="ABC_KpsT_Wzt"/>
    <property type="match status" value="1"/>
</dbReference>
<dbReference type="InterPro" id="IPR027417">
    <property type="entry name" value="P-loop_NTPase"/>
</dbReference>
<dbReference type="GO" id="GO:0016020">
    <property type="term" value="C:membrane"/>
    <property type="evidence" value="ECO:0007669"/>
    <property type="project" value="InterPro"/>
</dbReference>
<dbReference type="GO" id="GO:0016887">
    <property type="term" value="F:ATP hydrolysis activity"/>
    <property type="evidence" value="ECO:0007669"/>
    <property type="project" value="InterPro"/>
</dbReference>
<dbReference type="AlphaFoldDB" id="Q6MEU4"/>
<dbReference type="Gene3D" id="3.40.50.300">
    <property type="entry name" value="P-loop containing nucleotide triphosphate hydrolases"/>
    <property type="match status" value="1"/>
</dbReference>
<dbReference type="EMBL" id="BX908798">
    <property type="protein sequence ID" value="CAF22905.1"/>
    <property type="molecule type" value="Genomic_DNA"/>
</dbReference>
<dbReference type="GO" id="GO:0140359">
    <property type="term" value="F:ABC-type transporter activity"/>
    <property type="evidence" value="ECO:0007669"/>
    <property type="project" value="InterPro"/>
</dbReference>
<dbReference type="Pfam" id="PF00005">
    <property type="entry name" value="ABC_tran"/>
    <property type="match status" value="1"/>
</dbReference>
<dbReference type="InterPro" id="IPR003593">
    <property type="entry name" value="AAA+_ATPase"/>
</dbReference>
<dbReference type="STRING" id="264201.pc0181"/>
<evidence type="ECO:0000256" key="4">
    <source>
        <dbReference type="ARBA" id="ARBA00022840"/>
    </source>
</evidence>
<sequence length="418" mass="47313">MNIVEIEQLSKKYLISHENQNPYASLKEIATDWFKNSFKRLTSPSTSFVEQCEEFWAVQDINLNIQQGDRIALLGRNGAGKSTLLKLISRITEPTTGKIKIRGRVSCLLEVGTGFHPDLTGRENIFLNGAIMGMSYQEIQTKFDEIVDFAEIEKFLDTPIKKYSSGMYMRLGFAIAAHLNSDLLIVDEVLAVGDAQFQEKCIKKMNEMGMQGSTVLFVSHSVSSVLSLCNKGAFLEKGRLKALEPIETCVNRYINSCPAAGLEWKGTLGDEHVQFFQTKLSTPKSSSALFYHDEQAIISIDFEILKTQPDLILGISILNSRNQIIARSRLCDHDEYYDLISKMGRHHLNYALDPSLFHPGEYQIRLECSILNKKKILQGEILLKFIVYSSQIQQSKYEFGTDKDGISLGNRWFLSKHL</sequence>
<gene>
    <name evidence="6" type="ORF">PC_RS09765</name>
</gene>
<evidence type="ECO:0000256" key="3">
    <source>
        <dbReference type="ARBA" id="ARBA00022741"/>
    </source>
</evidence>
<dbReference type="InterPro" id="IPR015860">
    <property type="entry name" value="ABC_transpr_TagH-like"/>
</dbReference>
<keyword evidence="3" id="KW-0547">Nucleotide-binding</keyword>
<dbReference type="PROSITE" id="PS50893">
    <property type="entry name" value="ABC_TRANSPORTER_2"/>
    <property type="match status" value="1"/>
</dbReference>
<reference evidence="6 7" key="1">
    <citation type="journal article" date="2004" name="Science">
        <title>Illuminating the evolutionary history of chlamydiae.</title>
        <authorList>
            <person name="Horn M."/>
            <person name="Collingro A."/>
            <person name="Schmitz-Esser S."/>
            <person name="Beier C.L."/>
            <person name="Purkhold U."/>
            <person name="Fartmann B."/>
            <person name="Brandt P."/>
            <person name="Nyakatura G.J."/>
            <person name="Droege M."/>
            <person name="Frishman D."/>
            <person name="Rattei T."/>
            <person name="Mewes H."/>
            <person name="Wagner M."/>
        </authorList>
    </citation>
    <scope>NUCLEOTIDE SEQUENCE [LARGE SCALE GENOMIC DNA]</scope>
    <source>
        <strain evidence="6 7">UWE25</strain>
    </source>
</reference>
<evidence type="ECO:0000256" key="1">
    <source>
        <dbReference type="ARBA" id="ARBA00005417"/>
    </source>
</evidence>
<dbReference type="eggNOG" id="COG1134">
    <property type="taxonomic scope" value="Bacteria"/>
</dbReference>
<dbReference type="KEGG" id="pcu:PC_RS09765"/>